<sequence length="70" mass="7449">MCPHTPPCPTSDATDAGAAHPVAVHFEQGWTLLCNAIVLFDDTGAIRPDLEVIPPRRAVTTTARREKAAA</sequence>
<keyword evidence="2" id="KW-1185">Reference proteome</keyword>
<comment type="caution">
    <text evidence="1">The sequence shown here is derived from an EMBL/GenBank/DDBJ whole genome shotgun (WGS) entry which is preliminary data.</text>
</comment>
<name>A0ABQ2JRB1_9ACTN</name>
<protein>
    <submittedName>
        <fullName evidence="1">Uncharacterized protein</fullName>
    </submittedName>
</protein>
<dbReference type="RefSeq" id="WP_189100265.1">
    <property type="nucleotide sequence ID" value="NZ_BMND01000018.1"/>
</dbReference>
<evidence type="ECO:0000313" key="1">
    <source>
        <dbReference type="EMBL" id="GGN51542.1"/>
    </source>
</evidence>
<dbReference type="Proteomes" id="UP000600080">
    <property type="component" value="Unassembled WGS sequence"/>
</dbReference>
<proteinExistence type="predicted"/>
<organism evidence="1 2">
    <name type="scientific">Streptomyces kronopolitis</name>
    <dbReference type="NCBI Taxonomy" id="1612435"/>
    <lineage>
        <taxon>Bacteria</taxon>
        <taxon>Bacillati</taxon>
        <taxon>Actinomycetota</taxon>
        <taxon>Actinomycetes</taxon>
        <taxon>Kitasatosporales</taxon>
        <taxon>Streptomycetaceae</taxon>
        <taxon>Streptomyces</taxon>
    </lineage>
</organism>
<dbReference type="EMBL" id="BMND01000018">
    <property type="protein sequence ID" value="GGN51542.1"/>
    <property type="molecule type" value="Genomic_DNA"/>
</dbReference>
<dbReference type="GeneID" id="301549897"/>
<gene>
    <name evidence="1" type="ORF">GCM10012285_41790</name>
</gene>
<dbReference type="Pfam" id="PF19462">
    <property type="entry name" value="DUF5999"/>
    <property type="match status" value="1"/>
</dbReference>
<evidence type="ECO:0000313" key="2">
    <source>
        <dbReference type="Proteomes" id="UP000600080"/>
    </source>
</evidence>
<accession>A0ABQ2JRB1</accession>
<dbReference type="InterPro" id="IPR046041">
    <property type="entry name" value="DUF5999"/>
</dbReference>
<reference evidence="2" key="1">
    <citation type="journal article" date="2019" name="Int. J. Syst. Evol. Microbiol.">
        <title>The Global Catalogue of Microorganisms (GCM) 10K type strain sequencing project: providing services to taxonomists for standard genome sequencing and annotation.</title>
        <authorList>
            <consortium name="The Broad Institute Genomics Platform"/>
            <consortium name="The Broad Institute Genome Sequencing Center for Infectious Disease"/>
            <person name="Wu L."/>
            <person name="Ma J."/>
        </authorList>
    </citation>
    <scope>NUCLEOTIDE SEQUENCE [LARGE SCALE GENOMIC DNA]</scope>
    <source>
        <strain evidence="2">CGMCC 4.7323</strain>
    </source>
</reference>